<feature type="region of interest" description="Disordered" evidence="1">
    <location>
        <begin position="969"/>
        <end position="999"/>
    </location>
</feature>
<feature type="compositionally biased region" description="Basic residues" evidence="1">
    <location>
        <begin position="1089"/>
        <end position="1099"/>
    </location>
</feature>
<keyword evidence="3" id="KW-1185">Reference proteome</keyword>
<feature type="compositionally biased region" description="Low complexity" evidence="1">
    <location>
        <begin position="1131"/>
        <end position="1145"/>
    </location>
</feature>
<feature type="compositionally biased region" description="Polar residues" evidence="1">
    <location>
        <begin position="355"/>
        <end position="369"/>
    </location>
</feature>
<accession>A0A3S1BKD2</accession>
<feature type="compositionally biased region" description="Basic and acidic residues" evidence="1">
    <location>
        <begin position="340"/>
        <end position="353"/>
    </location>
</feature>
<dbReference type="EMBL" id="RQTK01000269">
    <property type="protein sequence ID" value="RUS82832.1"/>
    <property type="molecule type" value="Genomic_DNA"/>
</dbReference>
<evidence type="ECO:0000256" key="1">
    <source>
        <dbReference type="SAM" id="MobiDB-lite"/>
    </source>
</evidence>
<feature type="region of interest" description="Disordered" evidence="1">
    <location>
        <begin position="933"/>
        <end position="956"/>
    </location>
</feature>
<comment type="caution">
    <text evidence="2">The sequence shown here is derived from an EMBL/GenBank/DDBJ whole genome shotgun (WGS) entry which is preliminary data.</text>
</comment>
<feature type="compositionally biased region" description="Polar residues" evidence="1">
    <location>
        <begin position="32"/>
        <end position="43"/>
    </location>
</feature>
<sequence length="1389" mass="147110">LSKKSSKLGLEPKTFNAVNVTRTGRKGGWGSNPATALNTRTPTTPGPKFKVATGGRGVGRQHGRPSFKITSSTSKKRKFPEKRGVSYARSRSLQQKNKALAAAGRYKYQDGNSGNVFLKHLDFRPIQMDQENSDGMHSWDGREDPLYGSADVNYTGWLHSNDSDASSFTSDIDVDLSSVELDAFENEESFGVPPVDGGAGASVAAGPGGESHKDAAPEISGDAQAAADMVSGSPPVDAKVSAASQLPASKNTFCSLQEVLLPCTGRSEGGDSDKSPSPEEQVSAGVERALSWREIGTRDAHEDELLDRELQQTMRHCEGKGHFTLASPRCRARASGLKCDTPHVGRASSEKTPRGSCNGSNEDSQTQIAGKNKGSASQMSSNSGSASASANLNDALLKLDAVSRERVQKEFDQRLGKYISMLCGDTAETAAFRRLQDRILRQKNRANLPHAWTGLASKVSRKFRPNASTEPTEPEAAKPHPEAAAVSADDEVAANQQCVQQNFSFNKKEEPRVSASETCGAHVSRRPHSSPAKDMDLSVPIRRAPTPSLRFLLNYAVSSHQRQMEERKQLMSEEPRAAAARQRRAVGDIASPPHDKPRVGGHDAQGVCAKPPAWRANPNTDRTVQTDAAECACAQRANPRTPSVSNGMFPAAPTSPSCAGIPNFPMFGAANTAQGKVRPAQTEPAWSPQTGGYPSPPPSAFTFVPSWRNSSTGSLSDGITHVARRSPPLLDVMRVSSLRDARGPPGRMTQLISSPRCREDAGRHVTSSSVELDLEKYNAVMNRCRALLGETQLDEDDSSSWTHSSYAGLGAAASAPAHVEAHDYSPPLASHPGAYKDEAHREGDACRRSILPIPGPRAGASDAAAHARRSLRPCSVQVPRNPRPGASFMPVKRSSSNPHYVGVINFGSVEAIKRIVDPLTGQGKPKVTFDIDSDKSVTSAASSGSEKKRCGQEDASPLSVAVKNVLSKAVPSSSGDRKNRGVAEAAAGRAGQKLRLKPAGTNVRLVSDLGQITPMRSRQDRAATSGCMSRQPIRLNHYYNLGLDRKPKSSAAPAPRPASQSSWKTVDTDAALQTTPDLAAVTREGKSGLAHKKKKRPRKKSSEAGLSEGSPHRSKKSSKKQSKKKARKAKSATAAGDDTGDAQAQRSAASLKNAAKDAFEADEATEPKTCVQAVRSSDSTTAVAVAEDNKTSRAASPAAAKKSKDASPCSGANVVQTSPACQALDAAERAPAVVHKDVLSERSLRTCGSCESTACREDVASKSPKTRAALRRQHSTTGGGIKTVVACVSGDGIPLVKHQPGAGGAHQHPKVPGGVKVLGRPSAASAKRHGHHVVRLAGRAPGLVAHCHAEAAAGAKQLGLDSGGDVEATQPADDLERYRQAFASYRETH</sequence>
<proteinExistence type="predicted"/>
<organism evidence="2 3">
    <name type="scientific">Elysia chlorotica</name>
    <name type="common">Eastern emerald elysia</name>
    <name type="synonym">Sea slug</name>
    <dbReference type="NCBI Taxonomy" id="188477"/>
    <lineage>
        <taxon>Eukaryota</taxon>
        <taxon>Metazoa</taxon>
        <taxon>Spiralia</taxon>
        <taxon>Lophotrochozoa</taxon>
        <taxon>Mollusca</taxon>
        <taxon>Gastropoda</taxon>
        <taxon>Heterobranchia</taxon>
        <taxon>Euthyneura</taxon>
        <taxon>Panpulmonata</taxon>
        <taxon>Sacoglossa</taxon>
        <taxon>Placobranchoidea</taxon>
        <taxon>Plakobranchidae</taxon>
        <taxon>Elysia</taxon>
    </lineage>
</organism>
<feature type="region of interest" description="Disordered" evidence="1">
    <location>
        <begin position="588"/>
        <end position="620"/>
    </location>
</feature>
<evidence type="ECO:0000313" key="3">
    <source>
        <dbReference type="Proteomes" id="UP000271974"/>
    </source>
</evidence>
<feature type="compositionally biased region" description="Low complexity" evidence="1">
    <location>
        <begin position="372"/>
        <end position="388"/>
    </location>
</feature>
<feature type="region of interest" description="Disordered" evidence="1">
    <location>
        <begin position="739"/>
        <end position="764"/>
    </location>
</feature>
<feature type="region of interest" description="Disordered" evidence="1">
    <location>
        <begin position="190"/>
        <end position="214"/>
    </location>
</feature>
<feature type="region of interest" description="Disordered" evidence="1">
    <location>
        <begin position="264"/>
        <end position="287"/>
    </location>
</feature>
<feature type="region of interest" description="Disordered" evidence="1">
    <location>
        <begin position="336"/>
        <end position="388"/>
    </location>
</feature>
<feature type="non-terminal residue" evidence="2">
    <location>
        <position position="1389"/>
    </location>
</feature>
<feature type="compositionally biased region" description="Low complexity" evidence="1">
    <location>
        <begin position="1049"/>
        <end position="1062"/>
    </location>
</feature>
<feature type="compositionally biased region" description="Low complexity" evidence="1">
    <location>
        <begin position="191"/>
        <end position="205"/>
    </location>
</feature>
<protein>
    <submittedName>
        <fullName evidence="2">Uncharacterized protein</fullName>
    </submittedName>
</protein>
<reference evidence="2 3" key="1">
    <citation type="submission" date="2019-01" db="EMBL/GenBank/DDBJ databases">
        <title>A draft genome assembly of the solar-powered sea slug Elysia chlorotica.</title>
        <authorList>
            <person name="Cai H."/>
            <person name="Li Q."/>
            <person name="Fang X."/>
            <person name="Li J."/>
            <person name="Curtis N.E."/>
            <person name="Altenburger A."/>
            <person name="Shibata T."/>
            <person name="Feng M."/>
            <person name="Maeda T."/>
            <person name="Schwartz J.A."/>
            <person name="Shigenobu S."/>
            <person name="Lundholm N."/>
            <person name="Nishiyama T."/>
            <person name="Yang H."/>
            <person name="Hasebe M."/>
            <person name="Li S."/>
            <person name="Pierce S.K."/>
            <person name="Wang J."/>
        </authorList>
    </citation>
    <scope>NUCLEOTIDE SEQUENCE [LARGE SCALE GENOMIC DNA]</scope>
    <source>
        <strain evidence="2">EC2010</strain>
        <tissue evidence="2">Whole organism of an adult</tissue>
    </source>
</reference>
<feature type="region of interest" description="Disordered" evidence="1">
    <location>
        <begin position="848"/>
        <end position="871"/>
    </location>
</feature>
<dbReference type="OrthoDB" id="10669609at2759"/>
<dbReference type="Proteomes" id="UP000271974">
    <property type="component" value="Unassembled WGS sequence"/>
</dbReference>
<feature type="compositionally biased region" description="Basic residues" evidence="1">
    <location>
        <begin position="1112"/>
        <end position="1130"/>
    </location>
</feature>
<feature type="region of interest" description="Disordered" evidence="1">
    <location>
        <begin position="21"/>
        <end position="92"/>
    </location>
</feature>
<feature type="compositionally biased region" description="Low complexity" evidence="1">
    <location>
        <begin position="982"/>
        <end position="991"/>
    </location>
</feature>
<evidence type="ECO:0000313" key="2">
    <source>
        <dbReference type="EMBL" id="RUS82832.1"/>
    </source>
</evidence>
<name>A0A3S1BKD2_ELYCH</name>
<feature type="region of interest" description="Disordered" evidence="1">
    <location>
        <begin position="462"/>
        <end position="490"/>
    </location>
</feature>
<feature type="compositionally biased region" description="Basic and acidic residues" evidence="1">
    <location>
        <begin position="268"/>
        <end position="277"/>
    </location>
</feature>
<feature type="non-terminal residue" evidence="2">
    <location>
        <position position="1"/>
    </location>
</feature>
<gene>
    <name evidence="2" type="ORF">EGW08_009408</name>
</gene>
<feature type="region of interest" description="Disordered" evidence="1">
    <location>
        <begin position="1044"/>
        <end position="1212"/>
    </location>
</feature>